<protein>
    <submittedName>
        <fullName evidence="2">Uncharacterized protein</fullName>
    </submittedName>
</protein>
<keyword evidence="1" id="KW-0472">Membrane</keyword>
<gene>
    <name evidence="2" type="ORF">ILUMI_11056</name>
</gene>
<name>A0A8K0GDL0_IGNLU</name>
<reference evidence="2" key="1">
    <citation type="submission" date="2019-08" db="EMBL/GenBank/DDBJ databases">
        <title>The genome of the North American firefly Photinus pyralis.</title>
        <authorList>
            <consortium name="Photinus pyralis genome working group"/>
            <person name="Fallon T.R."/>
            <person name="Sander Lower S.E."/>
            <person name="Weng J.-K."/>
        </authorList>
    </citation>
    <scope>NUCLEOTIDE SEQUENCE</scope>
    <source>
        <strain evidence="2">TRF0915ILg1</strain>
        <tissue evidence="2">Whole body</tissue>
    </source>
</reference>
<keyword evidence="1" id="KW-1133">Transmembrane helix</keyword>
<sequence>MHIELVIFIFVCVVWIIILVLIAYCCLIWCRSKQPYNEISTNALTSSTCEVHGNKTTNIPIHASKTSSAGSYGMATEIECSCSQERAKEMINAPTYQEIPFASTILTNFHV</sequence>
<proteinExistence type="predicted"/>
<dbReference type="EMBL" id="VTPC01006231">
    <property type="protein sequence ID" value="KAF2895126.1"/>
    <property type="molecule type" value="Genomic_DNA"/>
</dbReference>
<evidence type="ECO:0000313" key="2">
    <source>
        <dbReference type="EMBL" id="KAF2895126.1"/>
    </source>
</evidence>
<keyword evidence="1" id="KW-0812">Transmembrane</keyword>
<evidence type="ECO:0000256" key="1">
    <source>
        <dbReference type="SAM" id="Phobius"/>
    </source>
</evidence>
<comment type="caution">
    <text evidence="2">The sequence shown here is derived from an EMBL/GenBank/DDBJ whole genome shotgun (WGS) entry which is preliminary data.</text>
</comment>
<organism evidence="2 3">
    <name type="scientific">Ignelater luminosus</name>
    <name type="common">Cucubano</name>
    <name type="synonym">Pyrophorus luminosus</name>
    <dbReference type="NCBI Taxonomy" id="2038154"/>
    <lineage>
        <taxon>Eukaryota</taxon>
        <taxon>Metazoa</taxon>
        <taxon>Ecdysozoa</taxon>
        <taxon>Arthropoda</taxon>
        <taxon>Hexapoda</taxon>
        <taxon>Insecta</taxon>
        <taxon>Pterygota</taxon>
        <taxon>Neoptera</taxon>
        <taxon>Endopterygota</taxon>
        <taxon>Coleoptera</taxon>
        <taxon>Polyphaga</taxon>
        <taxon>Elateriformia</taxon>
        <taxon>Elateroidea</taxon>
        <taxon>Elateridae</taxon>
        <taxon>Agrypninae</taxon>
        <taxon>Pyrophorini</taxon>
        <taxon>Ignelater</taxon>
    </lineage>
</organism>
<keyword evidence="3" id="KW-1185">Reference proteome</keyword>
<dbReference type="Proteomes" id="UP000801492">
    <property type="component" value="Unassembled WGS sequence"/>
</dbReference>
<dbReference type="AlphaFoldDB" id="A0A8K0GDL0"/>
<feature type="transmembrane region" description="Helical" evidence="1">
    <location>
        <begin position="6"/>
        <end position="30"/>
    </location>
</feature>
<accession>A0A8K0GDL0</accession>
<evidence type="ECO:0000313" key="3">
    <source>
        <dbReference type="Proteomes" id="UP000801492"/>
    </source>
</evidence>